<name>A0A8X6IUJ0_TRICU</name>
<evidence type="ECO:0000313" key="2">
    <source>
        <dbReference type="Proteomes" id="UP000887116"/>
    </source>
</evidence>
<dbReference type="Proteomes" id="UP000887116">
    <property type="component" value="Unassembled WGS sequence"/>
</dbReference>
<dbReference type="AlphaFoldDB" id="A0A8X6IUJ0"/>
<evidence type="ECO:0000313" key="1">
    <source>
        <dbReference type="EMBL" id="GFR01313.1"/>
    </source>
</evidence>
<protein>
    <submittedName>
        <fullName evidence="1">Uncharacterized protein</fullName>
    </submittedName>
</protein>
<reference evidence="1" key="1">
    <citation type="submission" date="2020-07" db="EMBL/GenBank/DDBJ databases">
        <title>Multicomponent nature underlies the extraordinary mechanical properties of spider dragline silk.</title>
        <authorList>
            <person name="Kono N."/>
            <person name="Nakamura H."/>
            <person name="Mori M."/>
            <person name="Yoshida Y."/>
            <person name="Ohtoshi R."/>
            <person name="Malay A.D."/>
            <person name="Moran D.A.P."/>
            <person name="Tomita M."/>
            <person name="Numata K."/>
            <person name="Arakawa K."/>
        </authorList>
    </citation>
    <scope>NUCLEOTIDE SEQUENCE</scope>
</reference>
<keyword evidence="2" id="KW-1185">Reference proteome</keyword>
<sequence>MRKVGLISKRSWQQFLRSSSEPDLDWQYVLGSHRFARTGCLLELCVMLEQAKRSLCGGVDGNGIYFEARCWKTSRWKFINRIVWFV</sequence>
<dbReference type="EMBL" id="BMAO01005415">
    <property type="protein sequence ID" value="GFR01313.1"/>
    <property type="molecule type" value="Genomic_DNA"/>
</dbReference>
<comment type="caution">
    <text evidence="1">The sequence shown here is derived from an EMBL/GenBank/DDBJ whole genome shotgun (WGS) entry which is preliminary data.</text>
</comment>
<gene>
    <name evidence="1" type="ORF">TNCT_209121</name>
</gene>
<proteinExistence type="predicted"/>
<dbReference type="OrthoDB" id="10296061at2759"/>
<organism evidence="1 2">
    <name type="scientific">Trichonephila clavata</name>
    <name type="common">Joro spider</name>
    <name type="synonym">Nephila clavata</name>
    <dbReference type="NCBI Taxonomy" id="2740835"/>
    <lineage>
        <taxon>Eukaryota</taxon>
        <taxon>Metazoa</taxon>
        <taxon>Ecdysozoa</taxon>
        <taxon>Arthropoda</taxon>
        <taxon>Chelicerata</taxon>
        <taxon>Arachnida</taxon>
        <taxon>Araneae</taxon>
        <taxon>Araneomorphae</taxon>
        <taxon>Entelegynae</taxon>
        <taxon>Araneoidea</taxon>
        <taxon>Nephilidae</taxon>
        <taxon>Trichonephila</taxon>
    </lineage>
</organism>
<accession>A0A8X6IUJ0</accession>